<dbReference type="Proteomes" id="UP000324760">
    <property type="component" value="Chromosome"/>
</dbReference>
<evidence type="ECO:0000256" key="6">
    <source>
        <dbReference type="ARBA" id="ARBA00023136"/>
    </source>
</evidence>
<comment type="subcellular location">
    <subcellularLocation>
        <location evidence="1">Cell membrane</location>
        <topology evidence="1">Single-pass membrane protein</topology>
    </subcellularLocation>
    <subcellularLocation>
        <location evidence="7">Cell membrane</location>
        <topology evidence="7">Single-pass type II membrane protein</topology>
    </subcellularLocation>
</comment>
<sequence>MKFQRQQREEVNVNLTPLIDVVFLLLIFFMVSTTFTKESHLVIDLPEASDAAPSEDLPTMIEVVIDEEGNYSVNGQALVNTQEKTLRQAINLQVKDQSDKPPLIITADAKTPHQAVVTAMDVSGQLGFEKLSITTKQAVE</sequence>
<name>A0A5P1R9T0_9GAMM</name>
<evidence type="ECO:0000256" key="7">
    <source>
        <dbReference type="RuleBase" id="RU003879"/>
    </source>
</evidence>
<evidence type="ECO:0000256" key="1">
    <source>
        <dbReference type="ARBA" id="ARBA00004162"/>
    </source>
</evidence>
<dbReference type="KEGG" id="ncu:F0U83_06640"/>
<dbReference type="PANTHER" id="PTHR30558:SF3">
    <property type="entry name" value="BIOPOLYMER TRANSPORT PROTEIN EXBD-RELATED"/>
    <property type="match status" value="1"/>
</dbReference>
<keyword evidence="7" id="KW-0813">Transport</keyword>
<keyword evidence="10" id="KW-1185">Reference proteome</keyword>
<accession>A0A5P1R9T0</accession>
<dbReference type="GO" id="GO:0022857">
    <property type="term" value="F:transmembrane transporter activity"/>
    <property type="evidence" value="ECO:0007669"/>
    <property type="project" value="InterPro"/>
</dbReference>
<dbReference type="Pfam" id="PF02472">
    <property type="entry name" value="ExbD"/>
    <property type="match status" value="1"/>
</dbReference>
<dbReference type="EMBL" id="CP043869">
    <property type="protein sequence ID" value="QEQ96404.1"/>
    <property type="molecule type" value="Genomic_DNA"/>
</dbReference>
<keyword evidence="7" id="KW-0653">Protein transport</keyword>
<comment type="similarity">
    <text evidence="2 7">Belongs to the ExbD/TolR family.</text>
</comment>
<organism evidence="9 10">
    <name type="scientific">Neptunomonas concharum</name>
    <dbReference type="NCBI Taxonomy" id="1031538"/>
    <lineage>
        <taxon>Bacteria</taxon>
        <taxon>Pseudomonadati</taxon>
        <taxon>Pseudomonadota</taxon>
        <taxon>Gammaproteobacteria</taxon>
        <taxon>Oceanospirillales</taxon>
        <taxon>Oceanospirillaceae</taxon>
        <taxon>Neptunomonas</taxon>
    </lineage>
</organism>
<dbReference type="InterPro" id="IPR003400">
    <property type="entry name" value="ExbD"/>
</dbReference>
<keyword evidence="5 8" id="KW-1133">Transmembrane helix</keyword>
<feature type="transmembrane region" description="Helical" evidence="8">
    <location>
        <begin position="12"/>
        <end position="31"/>
    </location>
</feature>
<gene>
    <name evidence="9" type="ORF">F0U83_06640</name>
</gene>
<evidence type="ECO:0000256" key="3">
    <source>
        <dbReference type="ARBA" id="ARBA00022475"/>
    </source>
</evidence>
<keyword evidence="6 8" id="KW-0472">Membrane</keyword>
<evidence type="ECO:0000313" key="9">
    <source>
        <dbReference type="EMBL" id="QEQ96404.1"/>
    </source>
</evidence>
<dbReference type="GO" id="GO:0005886">
    <property type="term" value="C:plasma membrane"/>
    <property type="evidence" value="ECO:0007669"/>
    <property type="project" value="UniProtKB-SubCell"/>
</dbReference>
<reference evidence="9 10" key="1">
    <citation type="journal article" date="2019" name="Biochem. Eng. J.">
        <title>Metabolic engineering of the marine bacteria Neptunomonas concharum for the production of acetoin and meso-2,3-butanediol from acetate.</title>
        <authorList>
            <person name="Li W."/>
            <person name="Pu N."/>
            <person name="Liu C.-X."/>
            <person name="Yuan Q.-P."/>
            <person name="Li Z.-J."/>
        </authorList>
    </citation>
    <scope>NUCLEOTIDE SEQUENCE [LARGE SCALE GENOMIC DNA]</scope>
    <source>
        <strain evidence="9 10">JCM17730</strain>
    </source>
</reference>
<dbReference type="Gene3D" id="3.30.420.270">
    <property type="match status" value="1"/>
</dbReference>
<keyword evidence="3" id="KW-1003">Cell membrane</keyword>
<evidence type="ECO:0000256" key="2">
    <source>
        <dbReference type="ARBA" id="ARBA00005811"/>
    </source>
</evidence>
<dbReference type="GO" id="GO:0015031">
    <property type="term" value="P:protein transport"/>
    <property type="evidence" value="ECO:0007669"/>
    <property type="project" value="UniProtKB-KW"/>
</dbReference>
<dbReference type="RefSeq" id="WP_138988473.1">
    <property type="nucleotide sequence ID" value="NZ_CP043869.1"/>
</dbReference>
<evidence type="ECO:0000256" key="5">
    <source>
        <dbReference type="ARBA" id="ARBA00022989"/>
    </source>
</evidence>
<proteinExistence type="inferred from homology"/>
<evidence type="ECO:0000313" key="10">
    <source>
        <dbReference type="Proteomes" id="UP000324760"/>
    </source>
</evidence>
<dbReference type="PANTHER" id="PTHR30558">
    <property type="entry name" value="EXBD MEMBRANE COMPONENT OF PMF-DRIVEN MACROMOLECULE IMPORT SYSTEM"/>
    <property type="match status" value="1"/>
</dbReference>
<dbReference type="OrthoDB" id="9793581at2"/>
<protein>
    <submittedName>
        <fullName evidence="9">Biopolymer transporter ExbD</fullName>
    </submittedName>
</protein>
<keyword evidence="4 7" id="KW-0812">Transmembrane</keyword>
<evidence type="ECO:0000256" key="8">
    <source>
        <dbReference type="SAM" id="Phobius"/>
    </source>
</evidence>
<dbReference type="AlphaFoldDB" id="A0A5P1R9T0"/>
<evidence type="ECO:0000256" key="4">
    <source>
        <dbReference type="ARBA" id="ARBA00022692"/>
    </source>
</evidence>